<dbReference type="InterPro" id="IPR016084">
    <property type="entry name" value="Haem_Oase-like_multi-hlx"/>
</dbReference>
<dbReference type="GO" id="GO:0004392">
    <property type="term" value="F:heme oxygenase (decyclizing) activity"/>
    <property type="evidence" value="ECO:0007669"/>
    <property type="project" value="InterPro"/>
</dbReference>
<dbReference type="EMBL" id="VTWU01000007">
    <property type="protein sequence ID" value="KAA9327022.1"/>
    <property type="molecule type" value="Genomic_DNA"/>
</dbReference>
<evidence type="ECO:0000313" key="1">
    <source>
        <dbReference type="EMBL" id="KAA9327022.1"/>
    </source>
</evidence>
<dbReference type="InterPro" id="IPR016053">
    <property type="entry name" value="Haem_Oase-like"/>
</dbReference>
<accession>A0A7L5A2Q6</accession>
<organism evidence="1 2">
    <name type="scientific">Hymenobacter busanensis</name>
    <dbReference type="NCBI Taxonomy" id="2607656"/>
    <lineage>
        <taxon>Bacteria</taxon>
        <taxon>Pseudomonadati</taxon>
        <taxon>Bacteroidota</taxon>
        <taxon>Cytophagia</taxon>
        <taxon>Cytophagales</taxon>
        <taxon>Hymenobacteraceae</taxon>
        <taxon>Hymenobacter</taxon>
    </lineage>
</organism>
<dbReference type="Proteomes" id="UP000326380">
    <property type="component" value="Unassembled WGS sequence"/>
</dbReference>
<proteinExistence type="predicted"/>
<dbReference type="SUPFAM" id="SSF48613">
    <property type="entry name" value="Heme oxygenase-like"/>
    <property type="match status" value="1"/>
</dbReference>
<dbReference type="GO" id="GO:0006788">
    <property type="term" value="P:heme oxidation"/>
    <property type="evidence" value="ECO:0007669"/>
    <property type="project" value="InterPro"/>
</dbReference>
<evidence type="ECO:0000313" key="2">
    <source>
        <dbReference type="Proteomes" id="UP000326380"/>
    </source>
</evidence>
<keyword evidence="2" id="KW-1185">Reference proteome</keyword>
<reference evidence="1 2" key="1">
    <citation type="submission" date="2019-09" db="EMBL/GenBank/DDBJ databases">
        <title>Genome sequence of Hymenobacter sp. M3.</title>
        <authorList>
            <person name="Srinivasan S."/>
        </authorList>
    </citation>
    <scope>NUCLEOTIDE SEQUENCE [LARGE SCALE GENOMIC DNA]</scope>
    <source>
        <strain evidence="1 2">M3</strain>
    </source>
</reference>
<comment type="caution">
    <text evidence="1">The sequence shown here is derived from an EMBL/GenBank/DDBJ whole genome shotgun (WGS) entry which is preliminary data.</text>
</comment>
<gene>
    <name evidence="1" type="ORF">F0P96_17395</name>
</gene>
<dbReference type="RefSeq" id="WP_151080205.1">
    <property type="nucleotide sequence ID" value="NZ_CP047647.1"/>
</dbReference>
<dbReference type="AlphaFoldDB" id="A0A7L5A2Q6"/>
<sequence>MPIFAFMPVATTDILAQLRQQTRPYHEALEQNRFNQQLAAGTVSVDTTAWFLAKLYGFLALFEARLQQHAAGFGPAWEIDQRQRSHLILDDLRRYSPTTPLPLCPAMPALDTRAQLLGAFYVLEGSTLGGQVITRQLAQAGIPLRSYFSGYGTQTGPRWKRFVELLSAEAHAAPAAFQAAVVESASLTFQRLAAWINHA</sequence>
<protein>
    <submittedName>
        <fullName evidence="1">Biliverdin-producing heme oxygenase</fullName>
    </submittedName>
</protein>
<dbReference type="Gene3D" id="1.20.910.10">
    <property type="entry name" value="Heme oxygenase-like"/>
    <property type="match status" value="1"/>
</dbReference>
<name>A0A7L5A2Q6_9BACT</name>
<dbReference type="CDD" id="cd19166">
    <property type="entry name" value="HemeO-bac"/>
    <property type="match status" value="1"/>
</dbReference>
<dbReference type="Pfam" id="PF01126">
    <property type="entry name" value="Heme_oxygenase"/>
    <property type="match status" value="1"/>
</dbReference>